<dbReference type="PANTHER" id="PTHR30363:SF56">
    <property type="entry name" value="TRANSCRIPTIONAL REGULATOR, DEOR FAMILY"/>
    <property type="match status" value="1"/>
</dbReference>
<dbReference type="InterPro" id="IPR001034">
    <property type="entry name" value="DeoR_HTH"/>
</dbReference>
<evidence type="ECO:0000313" key="5">
    <source>
        <dbReference type="EMBL" id="KWZ78607.1"/>
    </source>
</evidence>
<dbReference type="Gene3D" id="3.40.50.1360">
    <property type="match status" value="1"/>
</dbReference>
<evidence type="ECO:0000256" key="3">
    <source>
        <dbReference type="ARBA" id="ARBA00023163"/>
    </source>
</evidence>
<evidence type="ECO:0000259" key="4">
    <source>
        <dbReference type="PROSITE" id="PS51000"/>
    </source>
</evidence>
<dbReference type="GO" id="GO:0003677">
    <property type="term" value="F:DNA binding"/>
    <property type="evidence" value="ECO:0007669"/>
    <property type="project" value="UniProtKB-KW"/>
</dbReference>
<feature type="domain" description="HTH deoR-type" evidence="4">
    <location>
        <begin position="3"/>
        <end position="58"/>
    </location>
</feature>
<dbReference type="InterPro" id="IPR037171">
    <property type="entry name" value="NagB/RpiA_transferase-like"/>
</dbReference>
<proteinExistence type="predicted"/>
<organism evidence="5 6">
    <name type="scientific">Anaerococcus tetradius</name>
    <dbReference type="NCBI Taxonomy" id="33036"/>
    <lineage>
        <taxon>Bacteria</taxon>
        <taxon>Bacillati</taxon>
        <taxon>Bacillota</taxon>
        <taxon>Tissierellia</taxon>
        <taxon>Tissierellales</taxon>
        <taxon>Peptoniphilaceae</taxon>
        <taxon>Anaerococcus</taxon>
    </lineage>
</organism>
<dbReference type="PROSITE" id="PS00894">
    <property type="entry name" value="HTH_DEOR_1"/>
    <property type="match status" value="1"/>
</dbReference>
<dbReference type="PANTHER" id="PTHR30363">
    <property type="entry name" value="HTH-TYPE TRANSCRIPTIONAL REGULATOR SRLR-RELATED"/>
    <property type="match status" value="1"/>
</dbReference>
<dbReference type="GO" id="GO:0003700">
    <property type="term" value="F:DNA-binding transcription factor activity"/>
    <property type="evidence" value="ECO:0007669"/>
    <property type="project" value="InterPro"/>
</dbReference>
<dbReference type="STRING" id="33036.HMPREF3200_00619"/>
<keyword evidence="6" id="KW-1185">Reference proteome</keyword>
<dbReference type="RefSeq" id="WP_060929148.1">
    <property type="nucleotide sequence ID" value="NZ_KQ955265.1"/>
</dbReference>
<keyword evidence="1" id="KW-0805">Transcription regulation</keyword>
<dbReference type="SUPFAM" id="SSF46785">
    <property type="entry name" value="Winged helix' DNA-binding domain"/>
    <property type="match status" value="1"/>
</dbReference>
<reference evidence="6" key="1">
    <citation type="submission" date="2016-01" db="EMBL/GenBank/DDBJ databases">
        <authorList>
            <person name="Mitreva M."/>
            <person name="Pepin K.H."/>
            <person name="Mihindukulasuriya K.A."/>
            <person name="Fulton R."/>
            <person name="Fronick C."/>
            <person name="O'Laughlin M."/>
            <person name="Miner T."/>
            <person name="Herter B."/>
            <person name="Rosa B.A."/>
            <person name="Cordes M."/>
            <person name="Tomlinson C."/>
            <person name="Wollam A."/>
            <person name="Palsikar V.B."/>
            <person name="Mardis E.R."/>
            <person name="Wilson R.K."/>
        </authorList>
    </citation>
    <scope>NUCLEOTIDE SEQUENCE [LARGE SCALE GENOMIC DNA]</scope>
    <source>
        <strain evidence="6">MJR8151</strain>
    </source>
</reference>
<evidence type="ECO:0000256" key="2">
    <source>
        <dbReference type="ARBA" id="ARBA00023125"/>
    </source>
</evidence>
<dbReference type="PATRIC" id="fig|33036.3.peg.616"/>
<dbReference type="SMART" id="SM01134">
    <property type="entry name" value="DeoRC"/>
    <property type="match status" value="1"/>
</dbReference>
<dbReference type="EMBL" id="LRPM01000022">
    <property type="protein sequence ID" value="KWZ78607.1"/>
    <property type="molecule type" value="Genomic_DNA"/>
</dbReference>
<name>A0A133KGE9_9FIRM</name>
<sequence length="229" mass="25818">MIVEKRLDLIMDALLREKKVSNKYLKDLLKTSDSTLRRDLDLLEDAGKIKRVHGGAILDIRADERSFYDNEKTKLREKKLIGKKAASLIKDKSLVYIDAGSTTSELIDFIEARQIRIVTNGLMHINKLVAKGLDTIILGGKLKAKTMATTGLVAMNELENFSFDLAFVGANGYDDDYFYTADINEALIKRKVIELSDKAFVLADRSKTHNFYHAKICRSDEAILIGEDE</sequence>
<keyword evidence="3" id="KW-0804">Transcription</keyword>
<dbReference type="InterPro" id="IPR036390">
    <property type="entry name" value="WH_DNA-bd_sf"/>
</dbReference>
<dbReference type="PROSITE" id="PS51000">
    <property type="entry name" value="HTH_DEOR_2"/>
    <property type="match status" value="1"/>
</dbReference>
<dbReference type="Pfam" id="PF08220">
    <property type="entry name" value="HTH_DeoR"/>
    <property type="match status" value="1"/>
</dbReference>
<accession>A0A133KGE9</accession>
<keyword evidence="2" id="KW-0238">DNA-binding</keyword>
<gene>
    <name evidence="5" type="ORF">HMPREF3200_00619</name>
</gene>
<evidence type="ECO:0000256" key="1">
    <source>
        <dbReference type="ARBA" id="ARBA00023015"/>
    </source>
</evidence>
<dbReference type="AlphaFoldDB" id="A0A133KGE9"/>
<dbReference type="InterPro" id="IPR018356">
    <property type="entry name" value="Tscrpt_reg_HTH_DeoR_CS"/>
</dbReference>
<dbReference type="InterPro" id="IPR050313">
    <property type="entry name" value="Carb_Metab_HTH_regulators"/>
</dbReference>
<dbReference type="PRINTS" id="PR00037">
    <property type="entry name" value="HTHLACR"/>
</dbReference>
<dbReference type="Proteomes" id="UP000070383">
    <property type="component" value="Unassembled WGS sequence"/>
</dbReference>
<dbReference type="OrthoDB" id="9797223at2"/>
<evidence type="ECO:0000313" key="6">
    <source>
        <dbReference type="Proteomes" id="UP000070383"/>
    </source>
</evidence>
<comment type="caution">
    <text evidence="5">The sequence shown here is derived from an EMBL/GenBank/DDBJ whole genome shotgun (WGS) entry which is preliminary data.</text>
</comment>
<dbReference type="InterPro" id="IPR014036">
    <property type="entry name" value="DeoR-like_C"/>
</dbReference>
<dbReference type="SUPFAM" id="SSF100950">
    <property type="entry name" value="NagB/RpiA/CoA transferase-like"/>
    <property type="match status" value="1"/>
</dbReference>
<dbReference type="SMART" id="SM00420">
    <property type="entry name" value="HTH_DEOR"/>
    <property type="match status" value="1"/>
</dbReference>
<protein>
    <submittedName>
        <fullName evidence="5">Transcriptional regulator, DeoR family</fullName>
    </submittedName>
</protein>
<dbReference type="Pfam" id="PF00455">
    <property type="entry name" value="DeoRC"/>
    <property type="match status" value="1"/>
</dbReference>